<organism evidence="1 2">
    <name type="scientific">Halobellus rubicundus</name>
    <dbReference type="NCBI Taxonomy" id="2996466"/>
    <lineage>
        <taxon>Archaea</taxon>
        <taxon>Methanobacteriati</taxon>
        <taxon>Methanobacteriota</taxon>
        <taxon>Stenosarchaea group</taxon>
        <taxon>Halobacteria</taxon>
        <taxon>Halobacteriales</taxon>
        <taxon>Haloferacaceae</taxon>
        <taxon>Halobellus</taxon>
    </lineage>
</organism>
<proteinExistence type="predicted"/>
<dbReference type="AlphaFoldDB" id="A0ABD5MEV3"/>
<evidence type="ECO:0008006" key="3">
    <source>
        <dbReference type="Google" id="ProtNLM"/>
    </source>
</evidence>
<dbReference type="Proteomes" id="UP001570511">
    <property type="component" value="Unassembled WGS sequence"/>
</dbReference>
<comment type="caution">
    <text evidence="1">The sequence shown here is derived from an EMBL/GenBank/DDBJ whole genome shotgun (WGS) entry which is preliminary data.</text>
</comment>
<dbReference type="RefSeq" id="WP_372391426.1">
    <property type="nucleotide sequence ID" value="NZ_JBGNYA010000001.1"/>
</dbReference>
<keyword evidence="2" id="KW-1185">Reference proteome</keyword>
<name>A0ABD5MEV3_9EURY</name>
<sequence>MDRRLRIGATLVLVFALLVVGAAAGVSAFFEAQKDRNTTATYHYSAEVSTNGTLADATLYLPLPVDPDGTPTVESVRISNYEGPEPNWTARVAETDRGPMLAIEADEIVGEERYYLVTENGSLARPGTVTPAEIPENMTGLSLRPALTRYEILAEVTVEPFGNGIENGLIETRYPRGNASLLSATYGYAPGACDPVWDGPAETCTAFRADLYADYETAPTTVVRVGPVELWGANEWGWFFANSFNEYTQRVEQVEFEGSHEGWTSAGGELHAGRGNY</sequence>
<accession>A0ABD5MEV3</accession>
<gene>
    <name evidence="1" type="ORF">OS889_15685</name>
</gene>
<dbReference type="EMBL" id="JBGNYA010000001">
    <property type="protein sequence ID" value="MFA1612437.1"/>
    <property type="molecule type" value="Genomic_DNA"/>
</dbReference>
<evidence type="ECO:0000313" key="2">
    <source>
        <dbReference type="Proteomes" id="UP001570511"/>
    </source>
</evidence>
<evidence type="ECO:0000313" key="1">
    <source>
        <dbReference type="EMBL" id="MFA1612437.1"/>
    </source>
</evidence>
<reference evidence="1 2" key="1">
    <citation type="submission" date="2024-08" db="EMBL/GenBank/DDBJ databases">
        <title>Halobellus sp. MBLA0158 whole genome sequence.</title>
        <authorList>
            <person name="Hwang C.Y."/>
            <person name="Cho E.-S."/>
            <person name="Seo M.-J."/>
        </authorList>
    </citation>
    <scope>NUCLEOTIDE SEQUENCE [LARGE SCALE GENOMIC DNA]</scope>
    <source>
        <strain evidence="1 2">MBLA0158</strain>
    </source>
</reference>
<protein>
    <recommendedName>
        <fullName evidence="3">SipW-cognate class signal peptide</fullName>
    </recommendedName>
</protein>